<protein>
    <submittedName>
        <fullName evidence="4">Uncharacterized protein</fullName>
    </submittedName>
</protein>
<keyword evidence="3" id="KW-0732">Signal</keyword>
<feature type="signal peptide" evidence="3">
    <location>
        <begin position="1"/>
        <end position="19"/>
    </location>
</feature>
<accession>A0AA36CZ78</accession>
<organism evidence="4 5">
    <name type="scientific">Mesorhabditis spiculigera</name>
    <dbReference type="NCBI Taxonomy" id="96644"/>
    <lineage>
        <taxon>Eukaryota</taxon>
        <taxon>Metazoa</taxon>
        <taxon>Ecdysozoa</taxon>
        <taxon>Nematoda</taxon>
        <taxon>Chromadorea</taxon>
        <taxon>Rhabditida</taxon>
        <taxon>Rhabditina</taxon>
        <taxon>Rhabditomorpha</taxon>
        <taxon>Rhabditoidea</taxon>
        <taxon>Rhabditidae</taxon>
        <taxon>Mesorhabditinae</taxon>
        <taxon>Mesorhabditis</taxon>
    </lineage>
</organism>
<keyword evidence="5" id="KW-1185">Reference proteome</keyword>
<name>A0AA36CZ78_9BILA</name>
<feature type="compositionally biased region" description="Low complexity" evidence="1">
    <location>
        <begin position="124"/>
        <end position="141"/>
    </location>
</feature>
<evidence type="ECO:0000313" key="4">
    <source>
        <dbReference type="EMBL" id="CAJ0576567.1"/>
    </source>
</evidence>
<evidence type="ECO:0000256" key="2">
    <source>
        <dbReference type="SAM" id="Phobius"/>
    </source>
</evidence>
<reference evidence="4" key="1">
    <citation type="submission" date="2023-06" db="EMBL/GenBank/DDBJ databases">
        <authorList>
            <person name="Delattre M."/>
        </authorList>
    </citation>
    <scope>NUCLEOTIDE SEQUENCE</scope>
    <source>
        <strain evidence="4">AF72</strain>
    </source>
</reference>
<feature type="transmembrane region" description="Helical" evidence="2">
    <location>
        <begin position="43"/>
        <end position="64"/>
    </location>
</feature>
<keyword evidence="2" id="KW-0472">Membrane</keyword>
<sequence length="141" mass="15762">MSLHLRLLLHLAAIGSIYCATIPNRDTRQARNYSEEDAAVNGLRVFFIFMLLCLFICLLTPACYGGHYYYCNHYCPSGPVVVAEPVGQPVYVQYPPPTYANYPPPPQYANAPPAHPPPPPPQQPSTRQQQPQQHQPSSSDR</sequence>
<evidence type="ECO:0000256" key="1">
    <source>
        <dbReference type="SAM" id="MobiDB-lite"/>
    </source>
</evidence>
<evidence type="ECO:0000256" key="3">
    <source>
        <dbReference type="SAM" id="SignalP"/>
    </source>
</evidence>
<dbReference type="EMBL" id="CATQJA010002644">
    <property type="protein sequence ID" value="CAJ0576567.1"/>
    <property type="molecule type" value="Genomic_DNA"/>
</dbReference>
<evidence type="ECO:0000313" key="5">
    <source>
        <dbReference type="Proteomes" id="UP001177023"/>
    </source>
</evidence>
<dbReference type="AlphaFoldDB" id="A0AA36CZ78"/>
<feature type="compositionally biased region" description="Pro residues" evidence="1">
    <location>
        <begin position="102"/>
        <end position="123"/>
    </location>
</feature>
<keyword evidence="2" id="KW-0812">Transmembrane</keyword>
<feature type="region of interest" description="Disordered" evidence="1">
    <location>
        <begin position="102"/>
        <end position="141"/>
    </location>
</feature>
<dbReference type="Proteomes" id="UP001177023">
    <property type="component" value="Unassembled WGS sequence"/>
</dbReference>
<feature type="non-terminal residue" evidence="4">
    <location>
        <position position="1"/>
    </location>
</feature>
<keyword evidence="2" id="KW-1133">Transmembrane helix</keyword>
<comment type="caution">
    <text evidence="4">The sequence shown here is derived from an EMBL/GenBank/DDBJ whole genome shotgun (WGS) entry which is preliminary data.</text>
</comment>
<gene>
    <name evidence="4" type="ORF">MSPICULIGERA_LOCUS14857</name>
</gene>
<feature type="chain" id="PRO_5041419419" evidence="3">
    <location>
        <begin position="20"/>
        <end position="141"/>
    </location>
</feature>
<proteinExistence type="predicted"/>